<feature type="transmembrane region" description="Helical" evidence="1">
    <location>
        <begin position="55"/>
        <end position="76"/>
    </location>
</feature>
<accession>A0ABS5U9U0</accession>
<protein>
    <submittedName>
        <fullName evidence="2">Uncharacterized protein</fullName>
    </submittedName>
</protein>
<reference evidence="2 3" key="1">
    <citation type="submission" date="2021-05" db="EMBL/GenBank/DDBJ databases">
        <title>The draft genome of Geobacter chapellei DSM 13688.</title>
        <authorList>
            <person name="Xu Z."/>
            <person name="Masuda Y."/>
            <person name="Itoh H."/>
            <person name="Senoo K."/>
        </authorList>
    </citation>
    <scope>NUCLEOTIDE SEQUENCE [LARGE SCALE GENOMIC DNA]</scope>
    <source>
        <strain evidence="2 3">DSM 13688</strain>
    </source>
</reference>
<comment type="caution">
    <text evidence="2">The sequence shown here is derived from an EMBL/GenBank/DDBJ whole genome shotgun (WGS) entry which is preliminary data.</text>
</comment>
<keyword evidence="1" id="KW-0472">Membrane</keyword>
<name>A0ABS5U9U0_9BACT</name>
<evidence type="ECO:0000256" key="1">
    <source>
        <dbReference type="SAM" id="Phobius"/>
    </source>
</evidence>
<dbReference type="Proteomes" id="UP000784128">
    <property type="component" value="Unassembled WGS sequence"/>
</dbReference>
<keyword evidence="1" id="KW-1133">Transmembrane helix</keyword>
<evidence type="ECO:0000313" key="3">
    <source>
        <dbReference type="Proteomes" id="UP000784128"/>
    </source>
</evidence>
<feature type="transmembrane region" description="Helical" evidence="1">
    <location>
        <begin position="30"/>
        <end position="49"/>
    </location>
</feature>
<evidence type="ECO:0000313" key="2">
    <source>
        <dbReference type="EMBL" id="MBT1072415.1"/>
    </source>
</evidence>
<gene>
    <name evidence="2" type="ORF">KJB30_11500</name>
</gene>
<sequence length="109" mass="12777">MEDKNIQPDQQEDPALYKARFAQLLKRRKMFFGSLIIYIPIMWVMQQLAPKSMLTAFGIWVVIMVAVMLYSALAVCPRCGNYFHMNGMTLLYFRKCLHCQLHVKDNKQS</sequence>
<keyword evidence="3" id="KW-1185">Reference proteome</keyword>
<keyword evidence="1" id="KW-0812">Transmembrane</keyword>
<dbReference type="EMBL" id="JAHDYS010000010">
    <property type="protein sequence ID" value="MBT1072415.1"/>
    <property type="molecule type" value="Genomic_DNA"/>
</dbReference>
<dbReference type="RefSeq" id="WP_214299345.1">
    <property type="nucleotide sequence ID" value="NZ_JAHDYS010000010.1"/>
</dbReference>
<organism evidence="2 3">
    <name type="scientific">Pelotalea chapellei</name>
    <dbReference type="NCBI Taxonomy" id="44671"/>
    <lineage>
        <taxon>Bacteria</taxon>
        <taxon>Pseudomonadati</taxon>
        <taxon>Thermodesulfobacteriota</taxon>
        <taxon>Desulfuromonadia</taxon>
        <taxon>Geobacterales</taxon>
        <taxon>Geobacteraceae</taxon>
        <taxon>Pelotalea</taxon>
    </lineage>
</organism>
<proteinExistence type="predicted"/>